<gene>
    <name evidence="2" type="ORF">S01H1_07059</name>
</gene>
<evidence type="ECO:0000313" key="2">
    <source>
        <dbReference type="EMBL" id="GAF84940.1"/>
    </source>
</evidence>
<proteinExistence type="predicted"/>
<name>X0U8W1_9ZZZZ</name>
<dbReference type="SUPFAM" id="SSF54060">
    <property type="entry name" value="His-Me finger endonucleases"/>
    <property type="match status" value="1"/>
</dbReference>
<dbReference type="EMBL" id="BARS01003641">
    <property type="protein sequence ID" value="GAF84940.1"/>
    <property type="molecule type" value="Genomic_DNA"/>
</dbReference>
<evidence type="ECO:0000259" key="1">
    <source>
        <dbReference type="Pfam" id="PF13392"/>
    </source>
</evidence>
<reference evidence="2" key="1">
    <citation type="journal article" date="2014" name="Front. Microbiol.">
        <title>High frequency of phylogenetically diverse reductive dehalogenase-homologous genes in deep subseafloor sedimentary metagenomes.</title>
        <authorList>
            <person name="Kawai M."/>
            <person name="Futagami T."/>
            <person name="Toyoda A."/>
            <person name="Takaki Y."/>
            <person name="Nishi S."/>
            <person name="Hori S."/>
            <person name="Arai W."/>
            <person name="Tsubouchi T."/>
            <person name="Morono Y."/>
            <person name="Uchiyama I."/>
            <person name="Ito T."/>
            <person name="Fujiyama A."/>
            <person name="Inagaki F."/>
            <person name="Takami H."/>
        </authorList>
    </citation>
    <scope>NUCLEOTIDE SEQUENCE</scope>
    <source>
        <strain evidence="2">Expedition CK06-06</strain>
    </source>
</reference>
<comment type="caution">
    <text evidence="2">The sequence shown here is derived from an EMBL/GenBank/DDBJ whole genome shotgun (WGS) entry which is preliminary data.</text>
</comment>
<organism evidence="2">
    <name type="scientific">marine sediment metagenome</name>
    <dbReference type="NCBI Taxonomy" id="412755"/>
    <lineage>
        <taxon>unclassified sequences</taxon>
        <taxon>metagenomes</taxon>
        <taxon>ecological metagenomes</taxon>
    </lineage>
</organism>
<dbReference type="InterPro" id="IPR003615">
    <property type="entry name" value="HNH_nuc"/>
</dbReference>
<dbReference type="Gene3D" id="3.90.75.10">
    <property type="entry name" value="Homing Intron 3 (I-ppo) Encoded Endonuclease, Chain A"/>
    <property type="match status" value="1"/>
</dbReference>
<dbReference type="InterPro" id="IPR044930">
    <property type="entry name" value="Homing_endonuclease_His-Me"/>
</dbReference>
<dbReference type="AlphaFoldDB" id="X0U8W1"/>
<sequence>MINEIDRHRIQASIKVVDSCWEWQAGFDGKGYGKILVQGKLVGAHRASYRLYHGPIPQGLEVDHICRNTACINPEHLQAITRRENMARARGPRPHTRGPRPHLRQKACARGHELTDENRDSQGRCRACQAAYMKKLRTPEWRRAYREAWKLRDPEGFERHLAKAAAHMRKRRANERAELLRLRDLEAQYKRTLAT</sequence>
<feature type="domain" description="HNH nuclease" evidence="1">
    <location>
        <begin position="43"/>
        <end position="86"/>
    </location>
</feature>
<protein>
    <recommendedName>
        <fullName evidence="1">HNH nuclease domain-containing protein</fullName>
    </recommendedName>
</protein>
<dbReference type="InterPro" id="IPR044925">
    <property type="entry name" value="His-Me_finger_sf"/>
</dbReference>
<dbReference type="GO" id="GO:0004519">
    <property type="term" value="F:endonuclease activity"/>
    <property type="evidence" value="ECO:0007669"/>
    <property type="project" value="InterPro"/>
</dbReference>
<dbReference type="Pfam" id="PF13392">
    <property type="entry name" value="HNH_3"/>
    <property type="match status" value="1"/>
</dbReference>
<accession>X0U8W1</accession>